<protein>
    <recommendedName>
        <fullName evidence="2">NERD domain-containing protein</fullName>
    </recommendedName>
</protein>
<dbReference type="InterPro" id="IPR013498">
    <property type="entry name" value="Topo_IA_Znf"/>
</dbReference>
<dbReference type="AlphaFoldDB" id="A0A5E7GSD3"/>
<gene>
    <name evidence="3" type="ORF">PS870_00487</name>
</gene>
<dbReference type="GO" id="GO:0003677">
    <property type="term" value="F:DNA binding"/>
    <property type="evidence" value="ECO:0007669"/>
    <property type="project" value="InterPro"/>
</dbReference>
<dbReference type="Proteomes" id="UP000349468">
    <property type="component" value="Unassembled WGS sequence"/>
</dbReference>
<dbReference type="SUPFAM" id="SSF57783">
    <property type="entry name" value="Zinc beta-ribbon"/>
    <property type="match status" value="1"/>
</dbReference>
<dbReference type="Pfam" id="PF01396">
    <property type="entry name" value="Zn_ribbon_Top1"/>
    <property type="match status" value="1"/>
</dbReference>
<keyword evidence="1" id="KW-0812">Transmembrane</keyword>
<dbReference type="GO" id="GO:0005694">
    <property type="term" value="C:chromosome"/>
    <property type="evidence" value="ECO:0007669"/>
    <property type="project" value="InterPro"/>
</dbReference>
<dbReference type="GO" id="GO:0006265">
    <property type="term" value="P:DNA topological change"/>
    <property type="evidence" value="ECO:0007669"/>
    <property type="project" value="InterPro"/>
</dbReference>
<reference evidence="3 4" key="1">
    <citation type="submission" date="2019-09" db="EMBL/GenBank/DDBJ databases">
        <authorList>
            <person name="Chandra G."/>
            <person name="Truman W A."/>
        </authorList>
    </citation>
    <scope>NUCLEOTIDE SEQUENCE [LARGE SCALE GENOMIC DNA]</scope>
    <source>
        <strain evidence="3">PS870</strain>
    </source>
</reference>
<evidence type="ECO:0000313" key="3">
    <source>
        <dbReference type="EMBL" id="VVO54741.1"/>
    </source>
</evidence>
<feature type="transmembrane region" description="Helical" evidence="1">
    <location>
        <begin position="43"/>
        <end position="64"/>
    </location>
</feature>
<dbReference type="EMBL" id="CABVIK010000001">
    <property type="protein sequence ID" value="VVO54741.1"/>
    <property type="molecule type" value="Genomic_DNA"/>
</dbReference>
<evidence type="ECO:0000259" key="2">
    <source>
        <dbReference type="PROSITE" id="PS50965"/>
    </source>
</evidence>
<organism evidence="3 4">
    <name type="scientific">Pseudomonas fluorescens</name>
    <dbReference type="NCBI Taxonomy" id="294"/>
    <lineage>
        <taxon>Bacteria</taxon>
        <taxon>Pseudomonadati</taxon>
        <taxon>Pseudomonadota</taxon>
        <taxon>Gammaproteobacteria</taxon>
        <taxon>Pseudomonadales</taxon>
        <taxon>Pseudomonadaceae</taxon>
        <taxon>Pseudomonas</taxon>
    </lineage>
</organism>
<dbReference type="Pfam" id="PF08378">
    <property type="entry name" value="NERD"/>
    <property type="match status" value="1"/>
</dbReference>
<evidence type="ECO:0000313" key="4">
    <source>
        <dbReference type="Proteomes" id="UP000349468"/>
    </source>
</evidence>
<proteinExistence type="predicted"/>
<dbReference type="InterPro" id="IPR011528">
    <property type="entry name" value="NERD"/>
</dbReference>
<dbReference type="Gene3D" id="3.30.65.10">
    <property type="entry name" value="Bacterial Topoisomerase I, domain 1"/>
    <property type="match status" value="1"/>
</dbReference>
<keyword evidence="1" id="KW-0472">Membrane</keyword>
<sequence>MKTGAYRAPVLFAVRNALLGRSIGQLNTPPLTAKDCQVNISVILHPLLNTLVWLLPLMLVWTLLRTRLFKGWFGERLVRLRAHFRLDRQVYRRLHDVTLITPDGTTQIDHVFVSPFGIFVLETKHMKGWIFGGEKQAQWTQLIYKKRFAFQNPNRQNYKHLKALQAALGIGPDFVHSVIVFVGPSTFKTRMPANVTRGGGWVHYIKSFQQTVFSEAQVTAMLQTLQAGRLAPTLATRREHVQRLKQRDDPSASRQCPRCGSALVVRTYNGGPRSGQQFWGCSTFPKCRTVQPISPGS</sequence>
<feature type="domain" description="NERD" evidence="2">
    <location>
        <begin position="70"/>
        <end position="187"/>
    </location>
</feature>
<accession>A0A5E7GSD3</accession>
<dbReference type="GO" id="GO:0003916">
    <property type="term" value="F:DNA topoisomerase activity"/>
    <property type="evidence" value="ECO:0007669"/>
    <property type="project" value="InterPro"/>
</dbReference>
<name>A0A5E7GSD3_PSEFL</name>
<dbReference type="PROSITE" id="PS50965">
    <property type="entry name" value="NERD"/>
    <property type="match status" value="1"/>
</dbReference>
<keyword evidence="1" id="KW-1133">Transmembrane helix</keyword>
<evidence type="ECO:0000256" key="1">
    <source>
        <dbReference type="SAM" id="Phobius"/>
    </source>
</evidence>